<dbReference type="SUPFAM" id="SSF47986">
    <property type="entry name" value="DEATH domain"/>
    <property type="match status" value="1"/>
</dbReference>
<feature type="domain" description="Caspase family p10" evidence="9">
    <location>
        <begin position="497"/>
        <end position="562"/>
    </location>
</feature>
<dbReference type="SMART" id="SM00115">
    <property type="entry name" value="CASc"/>
    <property type="match status" value="1"/>
</dbReference>
<feature type="compositionally biased region" description="Polar residues" evidence="8">
    <location>
        <begin position="123"/>
        <end position="136"/>
    </location>
</feature>
<dbReference type="InterPro" id="IPR011600">
    <property type="entry name" value="Pept_C14_caspase"/>
</dbReference>
<dbReference type="PROSITE" id="PS50208">
    <property type="entry name" value="CASPASE_P20"/>
    <property type="match status" value="1"/>
</dbReference>
<dbReference type="PANTHER" id="PTHR47901:SF8">
    <property type="entry name" value="CASPASE-3"/>
    <property type="match status" value="1"/>
</dbReference>
<dbReference type="PANTHER" id="PTHR47901">
    <property type="entry name" value="CASPASE RECRUITMENT DOMAIN-CONTAINING PROTEIN 18"/>
    <property type="match status" value="1"/>
</dbReference>
<dbReference type="InterPro" id="IPR002398">
    <property type="entry name" value="Pept_C14"/>
</dbReference>
<dbReference type="InterPro" id="IPR002138">
    <property type="entry name" value="Pept_C14_p10"/>
</dbReference>
<evidence type="ECO:0000256" key="8">
    <source>
        <dbReference type="SAM" id="MobiDB-lite"/>
    </source>
</evidence>
<keyword evidence="3" id="KW-0053">Apoptosis</keyword>
<dbReference type="InterPro" id="IPR029030">
    <property type="entry name" value="Caspase-like_dom_sf"/>
</dbReference>
<dbReference type="SUPFAM" id="SSF52129">
    <property type="entry name" value="Caspase-like"/>
    <property type="match status" value="1"/>
</dbReference>
<proteinExistence type="inferred from homology"/>
<keyword evidence="5" id="KW-0788">Thiol protease</keyword>
<feature type="domain" description="CARD" evidence="11">
    <location>
        <begin position="1"/>
        <end position="91"/>
    </location>
</feature>
<dbReference type="Pfam" id="PF00656">
    <property type="entry name" value="Peptidase_C14"/>
    <property type="match status" value="1"/>
</dbReference>
<evidence type="ECO:0000256" key="6">
    <source>
        <dbReference type="ARBA" id="ARBA00023145"/>
    </source>
</evidence>
<dbReference type="Gene3D" id="3.40.50.1460">
    <property type="match status" value="1"/>
</dbReference>
<dbReference type="Pfam" id="PF00619">
    <property type="entry name" value="CARD"/>
    <property type="match status" value="1"/>
</dbReference>
<dbReference type="PROSITE" id="PS01122">
    <property type="entry name" value="CASPASE_CYS"/>
    <property type="match status" value="1"/>
</dbReference>
<dbReference type="SMART" id="SM00114">
    <property type="entry name" value="CARD"/>
    <property type="match status" value="1"/>
</dbReference>
<dbReference type="CDD" id="cd01671">
    <property type="entry name" value="CARD"/>
    <property type="match status" value="1"/>
</dbReference>
<dbReference type="PROSITE" id="PS01121">
    <property type="entry name" value="CASPASE_HIS"/>
    <property type="match status" value="1"/>
</dbReference>
<evidence type="ECO:0000256" key="3">
    <source>
        <dbReference type="ARBA" id="ARBA00022703"/>
    </source>
</evidence>
<dbReference type="PRINTS" id="PR00376">
    <property type="entry name" value="IL1BCENZYME"/>
</dbReference>
<dbReference type="Proteomes" id="UP001164746">
    <property type="component" value="Chromosome 9"/>
</dbReference>
<name>A0ABY7F1D2_MYAAR</name>
<feature type="domain" description="Caspase family p20" evidence="10">
    <location>
        <begin position="344"/>
        <end position="459"/>
    </location>
</feature>
<evidence type="ECO:0000259" key="11">
    <source>
        <dbReference type="PROSITE" id="PS50209"/>
    </source>
</evidence>
<dbReference type="Gene3D" id="1.10.533.10">
    <property type="entry name" value="Death Domain, Fas"/>
    <property type="match status" value="1"/>
</dbReference>
<evidence type="ECO:0000256" key="4">
    <source>
        <dbReference type="ARBA" id="ARBA00022801"/>
    </source>
</evidence>
<reference evidence="12" key="1">
    <citation type="submission" date="2022-11" db="EMBL/GenBank/DDBJ databases">
        <title>Centuries of genome instability and evolution in soft-shell clam transmissible cancer (bioRxiv).</title>
        <authorList>
            <person name="Hart S.F.M."/>
            <person name="Yonemitsu M.A."/>
            <person name="Giersch R.M."/>
            <person name="Beal B.F."/>
            <person name="Arriagada G."/>
            <person name="Davis B.W."/>
            <person name="Ostrander E.A."/>
            <person name="Goff S.P."/>
            <person name="Metzger M.J."/>
        </authorList>
    </citation>
    <scope>NUCLEOTIDE SEQUENCE</scope>
    <source>
        <strain evidence="12">MELC-2E11</strain>
        <tissue evidence="12">Siphon/mantle</tissue>
    </source>
</reference>
<dbReference type="PROSITE" id="PS50209">
    <property type="entry name" value="CARD"/>
    <property type="match status" value="1"/>
</dbReference>
<keyword evidence="6" id="KW-0865">Zymogen</keyword>
<evidence type="ECO:0000259" key="9">
    <source>
        <dbReference type="PROSITE" id="PS50207"/>
    </source>
</evidence>
<dbReference type="CDD" id="cd00032">
    <property type="entry name" value="CASc"/>
    <property type="match status" value="1"/>
</dbReference>
<protein>
    <submittedName>
        <fullName evidence="12">CASP2-like protein</fullName>
    </submittedName>
</protein>
<accession>A0ABY7F1D2</accession>
<dbReference type="InterPro" id="IPR011029">
    <property type="entry name" value="DEATH-like_dom_sf"/>
</dbReference>
<dbReference type="EMBL" id="CP111020">
    <property type="protein sequence ID" value="WAR14676.1"/>
    <property type="molecule type" value="Genomic_DNA"/>
</dbReference>
<evidence type="ECO:0000256" key="2">
    <source>
        <dbReference type="ARBA" id="ARBA00022670"/>
    </source>
</evidence>
<keyword evidence="13" id="KW-1185">Reference proteome</keyword>
<evidence type="ECO:0000256" key="5">
    <source>
        <dbReference type="ARBA" id="ARBA00022807"/>
    </source>
</evidence>
<dbReference type="InterPro" id="IPR015917">
    <property type="entry name" value="Pept_C14A"/>
</dbReference>
<organism evidence="12 13">
    <name type="scientific">Mya arenaria</name>
    <name type="common">Soft-shell clam</name>
    <dbReference type="NCBI Taxonomy" id="6604"/>
    <lineage>
        <taxon>Eukaryota</taxon>
        <taxon>Metazoa</taxon>
        <taxon>Spiralia</taxon>
        <taxon>Lophotrochozoa</taxon>
        <taxon>Mollusca</taxon>
        <taxon>Bivalvia</taxon>
        <taxon>Autobranchia</taxon>
        <taxon>Heteroconchia</taxon>
        <taxon>Euheterodonta</taxon>
        <taxon>Imparidentia</taxon>
        <taxon>Neoheterodontei</taxon>
        <taxon>Myida</taxon>
        <taxon>Myoidea</taxon>
        <taxon>Myidae</taxon>
        <taxon>Mya</taxon>
    </lineage>
</organism>
<dbReference type="PROSITE" id="PS50207">
    <property type="entry name" value="CASPASE_P10"/>
    <property type="match status" value="1"/>
</dbReference>
<dbReference type="InterPro" id="IPR016129">
    <property type="entry name" value="Caspase_his_AS"/>
</dbReference>
<evidence type="ECO:0000259" key="10">
    <source>
        <dbReference type="PROSITE" id="PS50208"/>
    </source>
</evidence>
<comment type="similarity">
    <text evidence="1 7">Belongs to the peptidase C14A family.</text>
</comment>
<gene>
    <name evidence="12" type="ORF">MAR_004781</name>
</gene>
<keyword evidence="2" id="KW-0645">Protease</keyword>
<feature type="region of interest" description="Disordered" evidence="8">
    <location>
        <begin position="93"/>
        <end position="136"/>
    </location>
</feature>
<evidence type="ECO:0000256" key="1">
    <source>
        <dbReference type="ARBA" id="ARBA00010134"/>
    </source>
</evidence>
<dbReference type="InterPro" id="IPR033139">
    <property type="entry name" value="Caspase_cys_AS"/>
</dbReference>
<evidence type="ECO:0000256" key="7">
    <source>
        <dbReference type="RuleBase" id="RU003971"/>
    </source>
</evidence>
<evidence type="ECO:0000313" key="13">
    <source>
        <dbReference type="Proteomes" id="UP001164746"/>
    </source>
</evidence>
<dbReference type="InterPro" id="IPR001309">
    <property type="entry name" value="Pept_C14_p20"/>
</dbReference>
<evidence type="ECO:0000313" key="12">
    <source>
        <dbReference type="EMBL" id="WAR14676.1"/>
    </source>
</evidence>
<keyword evidence="4" id="KW-0378">Hydrolase</keyword>
<sequence>MEECHKDILLIQRVNLVDNMNMRGGLLSQLIARKVLDPRMVREIKTGRTLDQQAEELLDILPQCGSKAFKLFCDALVADKQGELVSLFLKSETENNETSENNSDRKSSPACVQETETGETKESVSLTHSASRESLPTASYVQPVTIREEYQQESYRRSIEPHGAILVEPNLDQGHGIMQRRPSDDQDFQQEARYFYENKFLDPSKVSKSVYSVYNSGGKRFREDVDSVPNQDVPDRQVNQTAVERLVHSDLQNSKDIVRIPTPQKTKPSPIPIISESPRVTSQPKFYIQGDLEHEKGQRSSLLGAMDDPEIDLTDGPITVHVELCARQFYLNHYKKAYQMARIPRGKALILNVNQVVGKTERRGTDIDRDNLHHLLCQLHFDVTEMVKKLQDFSQDPGHALGDCCVVCILSHGEEGYIFGADGKKFELDAVFSLFDNTCCPDLRGKPKMFIIQACRGGALDRGVQYYPDEHDGADARVRQVPSMSDMLICYPTQEDRGSWYVEALVQVFMKYAHCEDVCAMLNRVNLLVSKKVSHCPNADMDRMSQMSEYKSTLRMPHLFFFPGIGTA</sequence>
<dbReference type="InterPro" id="IPR001315">
    <property type="entry name" value="CARD"/>
</dbReference>